<dbReference type="EMBL" id="JAHLEM010000162">
    <property type="protein sequence ID" value="MBU3865545.1"/>
    <property type="molecule type" value="Genomic_DNA"/>
</dbReference>
<feature type="domain" description="DUF4326" evidence="1">
    <location>
        <begin position="17"/>
        <end position="101"/>
    </location>
</feature>
<keyword evidence="3" id="KW-1185">Reference proteome</keyword>
<dbReference type="Proteomes" id="UP000720508">
    <property type="component" value="Unassembled WGS sequence"/>
</dbReference>
<reference evidence="2 3" key="1">
    <citation type="submission" date="2021-06" db="EMBL/GenBank/DDBJ databases">
        <authorList>
            <person name="Pan X."/>
        </authorList>
    </citation>
    <scope>NUCLEOTIDE SEQUENCE [LARGE SCALE GENOMIC DNA]</scope>
    <source>
        <strain evidence="2 3">4503</strain>
    </source>
</reference>
<comment type="caution">
    <text evidence="2">The sequence shown here is derived from an EMBL/GenBank/DDBJ whole genome shotgun (WGS) entry which is preliminary data.</text>
</comment>
<evidence type="ECO:0000313" key="3">
    <source>
        <dbReference type="Proteomes" id="UP000720508"/>
    </source>
</evidence>
<proteinExistence type="predicted"/>
<sequence>MVVGPTTVVDLHGHRDDPAYADVVYVGRPQFKGGWRLYGHPLANPFRVGRDGDAARCVARYQAWLDAHPELLARHLPALRGKRLGCWCAPGQPCHARVLAERADALPHP</sequence>
<evidence type="ECO:0000259" key="1">
    <source>
        <dbReference type="Pfam" id="PF14216"/>
    </source>
</evidence>
<protein>
    <submittedName>
        <fullName evidence="2">DUF4326 domain-containing protein</fullName>
    </submittedName>
</protein>
<evidence type="ECO:0000313" key="2">
    <source>
        <dbReference type="EMBL" id="MBU3865545.1"/>
    </source>
</evidence>
<dbReference type="Pfam" id="PF14216">
    <property type="entry name" value="DUF4326"/>
    <property type="match status" value="1"/>
</dbReference>
<organism evidence="2 3">
    <name type="scientific">Streptomyces niphimycinicus</name>
    <dbReference type="NCBI Taxonomy" id="2842201"/>
    <lineage>
        <taxon>Bacteria</taxon>
        <taxon>Bacillati</taxon>
        <taxon>Actinomycetota</taxon>
        <taxon>Actinomycetes</taxon>
        <taxon>Kitasatosporales</taxon>
        <taxon>Streptomycetaceae</taxon>
        <taxon>Streptomyces</taxon>
    </lineage>
</organism>
<name>A0ABS6CFK2_9ACTN</name>
<accession>A0ABS6CFK2</accession>
<gene>
    <name evidence="2" type="ORF">KN815_16105</name>
</gene>
<dbReference type="InterPro" id="IPR025475">
    <property type="entry name" value="DUF4326"/>
</dbReference>